<dbReference type="Proteomes" id="UP001291653">
    <property type="component" value="Unassembled WGS sequence"/>
</dbReference>
<protein>
    <submittedName>
        <fullName evidence="3">Gfo/Idh/MocA family oxidoreductase</fullName>
    </submittedName>
</protein>
<dbReference type="Pfam" id="PF22725">
    <property type="entry name" value="GFO_IDH_MocA_C3"/>
    <property type="match status" value="1"/>
</dbReference>
<dbReference type="PANTHER" id="PTHR43708:SF4">
    <property type="entry name" value="OXIDOREDUCTASE YCEM-RELATED"/>
    <property type="match status" value="1"/>
</dbReference>
<sequence length="388" mass="43348">MTRRTVRIAMNGVTGRMGYRQHLVRSLLALREEGGLDLGDGDTLWPEPVLVGRRPAALRAIAERHGLTHWTTDLDGLLAARGDDAVEIYFDAQTTTARAAAVRRAIAAGKHVYTEKPTAGDLADALDLARRADAAGIRHGVVQDKLFLPGLRKLKRLLDGDFFGRILSVRGEFGYWVFEGDWQRAQRPSWNYRAADGGGITVDMFPHWDYLLRELFGGVTSVYAQTASHVPRRWDERGEPYDATADDAVYAVFQLPGGAVAQINSSWTVRVMRDELVEFQVDGVQGSAVAGLRRCRAQHRAVTPRPVWNPDLCATEPFREQWQEVPDNDDDIDANGFKAQWELFLRHVALGEPYRWDLLAGARGVQLAELGLRSAREGRRVEVPELTL</sequence>
<dbReference type="InterPro" id="IPR000683">
    <property type="entry name" value="Gfo/Idh/MocA-like_OxRdtase_N"/>
</dbReference>
<dbReference type="Gene3D" id="3.40.50.720">
    <property type="entry name" value="NAD(P)-binding Rossmann-like Domain"/>
    <property type="match status" value="1"/>
</dbReference>
<dbReference type="InterPro" id="IPR051317">
    <property type="entry name" value="Gfo/Idh/MocA_oxidoreduct"/>
</dbReference>
<feature type="domain" description="Gfo/Idh/MocA-like oxidoreductase N-terminal" evidence="1">
    <location>
        <begin position="50"/>
        <end position="137"/>
    </location>
</feature>
<organism evidence="3 4">
    <name type="scientific">Streptomyces yaizuensis</name>
    <dbReference type="NCBI Taxonomy" id="2989713"/>
    <lineage>
        <taxon>Bacteria</taxon>
        <taxon>Bacillati</taxon>
        <taxon>Actinomycetota</taxon>
        <taxon>Actinomycetes</taxon>
        <taxon>Kitasatosporales</taxon>
        <taxon>Streptomycetaceae</taxon>
        <taxon>Streptomyces</taxon>
    </lineage>
</organism>
<dbReference type="SUPFAM" id="SSF51735">
    <property type="entry name" value="NAD(P)-binding Rossmann-fold domains"/>
    <property type="match status" value="1"/>
</dbReference>
<dbReference type="SUPFAM" id="SSF55347">
    <property type="entry name" value="Glyceraldehyde-3-phosphate dehydrogenase-like, C-terminal domain"/>
    <property type="match status" value="1"/>
</dbReference>
<gene>
    <name evidence="3" type="ORF">SYYSPA8_04970</name>
</gene>
<keyword evidence="4" id="KW-1185">Reference proteome</keyword>
<reference evidence="3 4" key="1">
    <citation type="submission" date="2022-10" db="EMBL/GenBank/DDBJ databases">
        <title>Draft genome sequence of Streptomyces sp. YSPA8.</title>
        <authorList>
            <person name="Moriuchi R."/>
            <person name="Dohra H."/>
            <person name="Yamamura H."/>
            <person name="Kodani S."/>
        </authorList>
    </citation>
    <scope>NUCLEOTIDE SEQUENCE [LARGE SCALE GENOMIC DNA]</scope>
    <source>
        <strain evidence="3 4">YSPA8</strain>
    </source>
</reference>
<dbReference type="InterPro" id="IPR036291">
    <property type="entry name" value="NAD(P)-bd_dom_sf"/>
</dbReference>
<dbReference type="PANTHER" id="PTHR43708">
    <property type="entry name" value="CONSERVED EXPRESSED OXIDOREDUCTASE (EUROFUNG)"/>
    <property type="match status" value="1"/>
</dbReference>
<evidence type="ECO:0000259" key="1">
    <source>
        <dbReference type="Pfam" id="PF01408"/>
    </source>
</evidence>
<dbReference type="Pfam" id="PF01408">
    <property type="entry name" value="GFO_IDH_MocA"/>
    <property type="match status" value="1"/>
</dbReference>
<name>A0ABQ5NTB2_9ACTN</name>
<dbReference type="Gene3D" id="3.30.360.10">
    <property type="entry name" value="Dihydrodipicolinate Reductase, domain 2"/>
    <property type="match status" value="1"/>
</dbReference>
<evidence type="ECO:0000313" key="4">
    <source>
        <dbReference type="Proteomes" id="UP001291653"/>
    </source>
</evidence>
<evidence type="ECO:0000313" key="3">
    <source>
        <dbReference type="EMBL" id="GLF93613.1"/>
    </source>
</evidence>
<accession>A0ABQ5NTB2</accession>
<dbReference type="RefSeq" id="WP_323445720.1">
    <property type="nucleotide sequence ID" value="NZ_BSBI01000002.1"/>
</dbReference>
<dbReference type="InterPro" id="IPR055170">
    <property type="entry name" value="GFO_IDH_MocA-like_dom"/>
</dbReference>
<dbReference type="EMBL" id="BSBI01000002">
    <property type="protein sequence ID" value="GLF93613.1"/>
    <property type="molecule type" value="Genomic_DNA"/>
</dbReference>
<proteinExistence type="predicted"/>
<feature type="domain" description="GFO/IDH/MocA-like oxidoreductase" evidence="2">
    <location>
        <begin position="152"/>
        <end position="288"/>
    </location>
</feature>
<comment type="caution">
    <text evidence="3">The sequence shown here is derived from an EMBL/GenBank/DDBJ whole genome shotgun (WGS) entry which is preliminary data.</text>
</comment>
<evidence type="ECO:0000259" key="2">
    <source>
        <dbReference type="Pfam" id="PF22725"/>
    </source>
</evidence>